<dbReference type="Gene3D" id="3.40.605.10">
    <property type="entry name" value="Aldehyde Dehydrogenase, Chain A, domain 1"/>
    <property type="match status" value="1"/>
</dbReference>
<organism evidence="2 3">
    <name type="scientific">Chryseobacterium lathyri</name>
    <dbReference type="NCBI Taxonomy" id="395933"/>
    <lineage>
        <taxon>Bacteria</taxon>
        <taxon>Pseudomonadati</taxon>
        <taxon>Bacteroidota</taxon>
        <taxon>Flavobacteriia</taxon>
        <taxon>Flavobacteriales</taxon>
        <taxon>Weeksellaceae</taxon>
        <taxon>Chryseobacterium group</taxon>
        <taxon>Chryseobacterium</taxon>
    </lineage>
</organism>
<name>A0ABT9SIF0_9FLAO</name>
<dbReference type="InterPro" id="IPR016161">
    <property type="entry name" value="Ald_DH/histidinol_DH"/>
</dbReference>
<keyword evidence="3" id="KW-1185">Reference proteome</keyword>
<dbReference type="InterPro" id="IPR016162">
    <property type="entry name" value="Ald_DH_N"/>
</dbReference>
<dbReference type="Proteomes" id="UP001235513">
    <property type="component" value="Unassembled WGS sequence"/>
</dbReference>
<evidence type="ECO:0000313" key="3">
    <source>
        <dbReference type="Proteomes" id="UP001235513"/>
    </source>
</evidence>
<evidence type="ECO:0000313" key="2">
    <source>
        <dbReference type="EMBL" id="MDP9959211.1"/>
    </source>
</evidence>
<reference evidence="2 3" key="1">
    <citation type="submission" date="2023-07" db="EMBL/GenBank/DDBJ databases">
        <title>Sorghum-associated microbial communities from plants grown in Nebraska, USA.</title>
        <authorList>
            <person name="Schachtman D."/>
        </authorList>
    </citation>
    <scope>NUCLEOTIDE SEQUENCE [LARGE SCALE GENOMIC DNA]</scope>
    <source>
        <strain evidence="2 3">CC351</strain>
    </source>
</reference>
<sequence>MPFGGGRASGIGNYYGKYGYQSLTHAKLILYSPSITTL</sequence>
<evidence type="ECO:0000256" key="1">
    <source>
        <dbReference type="ARBA" id="ARBA00023002"/>
    </source>
</evidence>
<gene>
    <name evidence="2" type="ORF">J2T04_001090</name>
</gene>
<dbReference type="SUPFAM" id="SSF53720">
    <property type="entry name" value="ALDH-like"/>
    <property type="match status" value="1"/>
</dbReference>
<comment type="caution">
    <text evidence="2">The sequence shown here is derived from an EMBL/GenBank/DDBJ whole genome shotgun (WGS) entry which is preliminary data.</text>
</comment>
<proteinExistence type="predicted"/>
<accession>A0ABT9SIF0</accession>
<keyword evidence="1" id="KW-0560">Oxidoreductase</keyword>
<dbReference type="EMBL" id="JAUSRL010000002">
    <property type="protein sequence ID" value="MDP9959211.1"/>
    <property type="molecule type" value="Genomic_DNA"/>
</dbReference>
<protein>
    <submittedName>
        <fullName evidence="2">Acyl-CoA reductase-like NAD-dependent aldehyde dehydrogenase</fullName>
    </submittedName>
</protein>